<dbReference type="Pfam" id="PF04434">
    <property type="entry name" value="SWIM"/>
    <property type="match status" value="1"/>
</dbReference>
<dbReference type="PROSITE" id="PS50966">
    <property type="entry name" value="ZF_SWIM"/>
    <property type="match status" value="1"/>
</dbReference>
<protein>
    <recommendedName>
        <fullName evidence="2">SWIM-type domain-containing protein</fullName>
    </recommendedName>
</protein>
<reference evidence="3" key="1">
    <citation type="submission" date="2013-12" db="EMBL/GenBank/DDBJ databases">
        <title>The Genome Sequence of Aphanomyces invadans NJM9701.</title>
        <authorList>
            <consortium name="The Broad Institute Genomics Platform"/>
            <person name="Russ C."/>
            <person name="Tyler B."/>
            <person name="van West P."/>
            <person name="Dieguez-Uribeondo J."/>
            <person name="Young S.K."/>
            <person name="Zeng Q."/>
            <person name="Gargeya S."/>
            <person name="Fitzgerald M."/>
            <person name="Abouelleil A."/>
            <person name="Alvarado L."/>
            <person name="Chapman S.B."/>
            <person name="Gainer-Dewar J."/>
            <person name="Goldberg J."/>
            <person name="Griggs A."/>
            <person name="Gujja S."/>
            <person name="Hansen M."/>
            <person name="Howarth C."/>
            <person name="Imamovic A."/>
            <person name="Ireland A."/>
            <person name="Larimer J."/>
            <person name="McCowan C."/>
            <person name="Murphy C."/>
            <person name="Pearson M."/>
            <person name="Poon T.W."/>
            <person name="Priest M."/>
            <person name="Roberts A."/>
            <person name="Saif S."/>
            <person name="Shea T."/>
            <person name="Sykes S."/>
            <person name="Wortman J."/>
            <person name="Nusbaum C."/>
            <person name="Birren B."/>
        </authorList>
    </citation>
    <scope>NUCLEOTIDE SEQUENCE [LARGE SCALE GENOMIC DNA]</scope>
    <source>
        <strain evidence="3">NJM9701</strain>
    </source>
</reference>
<dbReference type="GeneID" id="20082433"/>
<dbReference type="EMBL" id="KI913960">
    <property type="protein sequence ID" value="ETW02931.1"/>
    <property type="molecule type" value="Genomic_DNA"/>
</dbReference>
<sequence length="146" mass="15539">MSNELSAAILRQTLALVKANGGQFTPEHGELLATIYSDEAEMALLQAASELVEKNGVVCMTAIPSGRSFVRVSSQSHQGSSGKPSFYICFPHYCSCAAFLHTAVHSKSIMCKHILAALLADSIGKVHVESVLDAAYADLLCPLLSE</sequence>
<evidence type="ECO:0000259" key="2">
    <source>
        <dbReference type="PROSITE" id="PS50966"/>
    </source>
</evidence>
<dbReference type="GO" id="GO:0097196">
    <property type="term" value="C:Shu complex"/>
    <property type="evidence" value="ECO:0007669"/>
    <property type="project" value="TreeGrafter"/>
</dbReference>
<dbReference type="PANTHER" id="PTHR28498:SF1">
    <property type="entry name" value="ZINC FINGER SWIM DOMAIN-CONTAINING PROTEIN 7"/>
    <property type="match status" value="1"/>
</dbReference>
<proteinExistence type="predicted"/>
<keyword evidence="1" id="KW-0479">Metal-binding</keyword>
<dbReference type="InterPro" id="IPR007527">
    <property type="entry name" value="Znf_SWIM"/>
</dbReference>
<keyword evidence="1" id="KW-0863">Zinc-finger</keyword>
<evidence type="ECO:0000313" key="3">
    <source>
        <dbReference type="EMBL" id="ETW02931.1"/>
    </source>
</evidence>
<gene>
    <name evidence="3" type="ORF">H310_05383</name>
</gene>
<dbReference type="PANTHER" id="PTHR28498">
    <property type="entry name" value="ZINC FINGER SWIM DOMAIN-CONTAINING PROTEIN 7"/>
    <property type="match status" value="1"/>
</dbReference>
<evidence type="ECO:0000256" key="1">
    <source>
        <dbReference type="PROSITE-ProRule" id="PRU00325"/>
    </source>
</evidence>
<dbReference type="RefSeq" id="XP_008868315.1">
    <property type="nucleotide sequence ID" value="XM_008870093.1"/>
</dbReference>
<dbReference type="AlphaFoldDB" id="A0A024U960"/>
<dbReference type="VEuPathDB" id="FungiDB:H310_05383"/>
<name>A0A024U960_9STRA</name>
<keyword evidence="1" id="KW-0862">Zinc</keyword>
<accession>A0A024U960</accession>
<organism evidence="3">
    <name type="scientific">Aphanomyces invadans</name>
    <dbReference type="NCBI Taxonomy" id="157072"/>
    <lineage>
        <taxon>Eukaryota</taxon>
        <taxon>Sar</taxon>
        <taxon>Stramenopiles</taxon>
        <taxon>Oomycota</taxon>
        <taxon>Saprolegniomycetes</taxon>
        <taxon>Saprolegniales</taxon>
        <taxon>Verrucalvaceae</taxon>
        <taxon>Aphanomyces</taxon>
    </lineage>
</organism>
<feature type="domain" description="SWIM-type" evidence="2">
    <location>
        <begin position="86"/>
        <end position="122"/>
    </location>
</feature>
<dbReference type="GO" id="GO:0008270">
    <property type="term" value="F:zinc ion binding"/>
    <property type="evidence" value="ECO:0007669"/>
    <property type="project" value="UniProtKB-KW"/>
</dbReference>
<dbReference type="OrthoDB" id="337581at2759"/>
<dbReference type="GO" id="GO:0000724">
    <property type="term" value="P:double-strand break repair via homologous recombination"/>
    <property type="evidence" value="ECO:0007669"/>
    <property type="project" value="TreeGrafter"/>
</dbReference>
<dbReference type="eggNOG" id="ENOG502SAYQ">
    <property type="taxonomic scope" value="Eukaryota"/>
</dbReference>
<feature type="non-terminal residue" evidence="3">
    <location>
        <position position="1"/>
    </location>
</feature>